<accession>A0A8S3TSM5</accession>
<feature type="domain" description="BTB" evidence="13">
    <location>
        <begin position="2"/>
        <end position="72"/>
    </location>
</feature>
<evidence type="ECO:0000256" key="2">
    <source>
        <dbReference type="ARBA" id="ARBA00022448"/>
    </source>
</evidence>
<evidence type="ECO:0000256" key="6">
    <source>
        <dbReference type="ARBA" id="ARBA00022882"/>
    </source>
</evidence>
<dbReference type="PRINTS" id="PR00169">
    <property type="entry name" value="KCHANNEL"/>
</dbReference>
<dbReference type="Pfam" id="PF00520">
    <property type="entry name" value="Ion_trans"/>
    <property type="match status" value="1"/>
</dbReference>
<evidence type="ECO:0000256" key="4">
    <source>
        <dbReference type="ARBA" id="ARBA00022692"/>
    </source>
</evidence>
<evidence type="ECO:0000313" key="14">
    <source>
        <dbReference type="EMBL" id="CAG2236645.1"/>
    </source>
</evidence>
<comment type="caution">
    <text evidence="14">The sequence shown here is derived from an EMBL/GenBank/DDBJ whole genome shotgun (WGS) entry which is preliminary data.</text>
</comment>
<protein>
    <recommendedName>
        <fullName evidence="13">BTB domain-containing protein</fullName>
    </recommendedName>
</protein>
<keyword evidence="5" id="KW-0631">Potassium channel</keyword>
<feature type="transmembrane region" description="Helical" evidence="12">
    <location>
        <begin position="365"/>
        <end position="384"/>
    </location>
</feature>
<dbReference type="PRINTS" id="PR01498">
    <property type="entry name" value="SHAWCHANNEL"/>
</dbReference>
<dbReference type="OrthoDB" id="433309at2759"/>
<keyword evidence="11" id="KW-0407">Ion channel</keyword>
<dbReference type="PANTHER" id="PTHR11537">
    <property type="entry name" value="VOLTAGE-GATED POTASSIUM CHANNEL"/>
    <property type="match status" value="1"/>
</dbReference>
<feature type="transmembrane region" description="Helical" evidence="12">
    <location>
        <begin position="263"/>
        <end position="282"/>
    </location>
</feature>
<keyword evidence="4 12" id="KW-0812">Transmembrane</keyword>
<dbReference type="GO" id="GO:0008076">
    <property type="term" value="C:voltage-gated potassium channel complex"/>
    <property type="evidence" value="ECO:0007669"/>
    <property type="project" value="InterPro"/>
</dbReference>
<dbReference type="CDD" id="cd18317">
    <property type="entry name" value="BTB_POZ_Kv"/>
    <property type="match status" value="1"/>
</dbReference>
<dbReference type="Pfam" id="PF02214">
    <property type="entry name" value="BTB_2"/>
    <property type="match status" value="1"/>
</dbReference>
<dbReference type="PANTHER" id="PTHR11537:SF254">
    <property type="entry name" value="POTASSIUM VOLTAGE-GATED CHANNEL PROTEIN SHAB"/>
    <property type="match status" value="1"/>
</dbReference>
<feature type="transmembrane region" description="Helical" evidence="12">
    <location>
        <begin position="289"/>
        <end position="315"/>
    </location>
</feature>
<evidence type="ECO:0000256" key="11">
    <source>
        <dbReference type="ARBA" id="ARBA00023303"/>
    </source>
</evidence>
<gene>
    <name evidence="14" type="ORF">MEDL_49138</name>
</gene>
<keyword evidence="9" id="KW-0406">Ion transport</keyword>
<keyword evidence="10 12" id="KW-0472">Membrane</keyword>
<reference evidence="14" key="1">
    <citation type="submission" date="2021-03" db="EMBL/GenBank/DDBJ databases">
        <authorList>
            <person name="Bekaert M."/>
        </authorList>
    </citation>
    <scope>NUCLEOTIDE SEQUENCE</scope>
</reference>
<dbReference type="EMBL" id="CAJPWZ010002363">
    <property type="protein sequence ID" value="CAG2236645.1"/>
    <property type="molecule type" value="Genomic_DNA"/>
</dbReference>
<dbReference type="InterPro" id="IPR003131">
    <property type="entry name" value="T1-type_BTB"/>
</dbReference>
<keyword evidence="6" id="KW-0851">Voltage-gated channel</keyword>
<evidence type="ECO:0000256" key="5">
    <source>
        <dbReference type="ARBA" id="ARBA00022826"/>
    </source>
</evidence>
<dbReference type="InterPro" id="IPR003974">
    <property type="entry name" value="K_chnl_volt-dep_Kv3"/>
</dbReference>
<evidence type="ECO:0000256" key="3">
    <source>
        <dbReference type="ARBA" id="ARBA00022538"/>
    </source>
</evidence>
<dbReference type="GO" id="GO:0051260">
    <property type="term" value="P:protein homooligomerization"/>
    <property type="evidence" value="ECO:0007669"/>
    <property type="project" value="InterPro"/>
</dbReference>
<feature type="transmembrane region" description="Helical" evidence="12">
    <location>
        <begin position="157"/>
        <end position="176"/>
    </location>
</feature>
<dbReference type="InterPro" id="IPR000210">
    <property type="entry name" value="BTB/POZ_dom"/>
</dbReference>
<keyword evidence="15" id="KW-1185">Reference proteome</keyword>
<proteinExistence type="predicted"/>
<dbReference type="InterPro" id="IPR005821">
    <property type="entry name" value="Ion_trans_dom"/>
</dbReference>
<keyword evidence="7" id="KW-0630">Potassium</keyword>
<dbReference type="Gene3D" id="1.10.287.70">
    <property type="match status" value="1"/>
</dbReference>
<dbReference type="FunFam" id="1.10.287.70:FF:000028">
    <property type="entry name" value="potassium voltage-gated channel subfamily D member 3"/>
    <property type="match status" value="1"/>
</dbReference>
<dbReference type="GO" id="GO:0005249">
    <property type="term" value="F:voltage-gated potassium channel activity"/>
    <property type="evidence" value="ECO:0007669"/>
    <property type="project" value="InterPro"/>
</dbReference>
<keyword evidence="3" id="KW-0633">Potassium transport</keyword>
<organism evidence="14 15">
    <name type="scientific">Mytilus edulis</name>
    <name type="common">Blue mussel</name>
    <dbReference type="NCBI Taxonomy" id="6550"/>
    <lineage>
        <taxon>Eukaryota</taxon>
        <taxon>Metazoa</taxon>
        <taxon>Spiralia</taxon>
        <taxon>Lophotrochozoa</taxon>
        <taxon>Mollusca</taxon>
        <taxon>Bivalvia</taxon>
        <taxon>Autobranchia</taxon>
        <taxon>Pteriomorphia</taxon>
        <taxon>Mytilida</taxon>
        <taxon>Mytiloidea</taxon>
        <taxon>Mytilidae</taxon>
        <taxon>Mytilinae</taxon>
        <taxon>Mytilus</taxon>
    </lineage>
</organism>
<evidence type="ECO:0000256" key="8">
    <source>
        <dbReference type="ARBA" id="ARBA00022989"/>
    </source>
</evidence>
<dbReference type="Gene3D" id="3.30.710.10">
    <property type="entry name" value="Potassium Channel Kv1.1, Chain A"/>
    <property type="match status" value="1"/>
</dbReference>
<feature type="transmembrane region" description="Helical" evidence="12">
    <location>
        <begin position="425"/>
        <end position="451"/>
    </location>
</feature>
<dbReference type="InterPro" id="IPR028325">
    <property type="entry name" value="VG_K_chnl"/>
</dbReference>
<dbReference type="SUPFAM" id="SSF54695">
    <property type="entry name" value="POZ domain"/>
    <property type="match status" value="1"/>
</dbReference>
<comment type="subcellular location">
    <subcellularLocation>
        <location evidence="1">Membrane</location>
        <topology evidence="1">Multi-pass membrane protein</topology>
    </subcellularLocation>
</comment>
<dbReference type="PRINTS" id="PR01491">
    <property type="entry name" value="KVCHANNEL"/>
</dbReference>
<dbReference type="Gene3D" id="1.20.120.350">
    <property type="entry name" value="Voltage-gated potassium channels. Chain C"/>
    <property type="match status" value="1"/>
</dbReference>
<keyword evidence="2" id="KW-0813">Transport</keyword>
<keyword evidence="8 12" id="KW-1133">Transmembrane helix</keyword>
<evidence type="ECO:0000313" key="15">
    <source>
        <dbReference type="Proteomes" id="UP000683360"/>
    </source>
</evidence>
<dbReference type="InterPro" id="IPR011333">
    <property type="entry name" value="SKP1/BTB/POZ_sf"/>
</dbReference>
<dbReference type="InterPro" id="IPR027359">
    <property type="entry name" value="Volt_channel_dom_sf"/>
</dbReference>
<dbReference type="SUPFAM" id="SSF81324">
    <property type="entry name" value="Voltage-gated potassium channels"/>
    <property type="match status" value="1"/>
</dbReference>
<name>A0A8S3TSM5_MYTED</name>
<dbReference type="InterPro" id="IPR003968">
    <property type="entry name" value="K_chnl_volt-dep_Kv"/>
</dbReference>
<evidence type="ECO:0000256" key="9">
    <source>
        <dbReference type="ARBA" id="ARBA00023065"/>
    </source>
</evidence>
<sequence length="498" mass="57648">MDYVVLNVSGTIFRLHKKTFCRLPSHCFENCVSNQQKMDEKDSCEEYYLERHAESFTAIVWFYTNGELHMPSSVCPSVFCRELKFWQIDDRKMSRCCYMKYVSFFEDQALLKTFELEETKAGRSGNILRPSNSKWEYTRRKVWRVLDDPMSSTLAKIYVASSAIVILMSIFVLVASTHPDFQRKLDCEEIREFLGDGTHMPKSHQHCEKELNEKPEIVTSNVRTVNANTTNNTNSSMFDNNNETEGYTDDIIDTHTRFDYLTIMDYFTVGFFLVELVIRYIFCPDKKIFFCSFLNIVDIIALTSECIINFIEYLFPKEKYAIYSSLDFIECIQIARVFRLFRLVRNFIGFRVFIYSVRASFKNMVLMVFLMFVAALIFSAVVFYSDRDAFKSIPDAIWWSVVTMTTVGYGDAVPKSLLGKMIGCVCAVTGVFVLAVLIPVLVSNFVLFIGFARIPLRNQGNDLATMVKQEFVLRKDRTEIQLLSKKTRPKVYNSSGSP</sequence>
<evidence type="ECO:0000256" key="7">
    <source>
        <dbReference type="ARBA" id="ARBA00022958"/>
    </source>
</evidence>
<feature type="transmembrane region" description="Helical" evidence="12">
    <location>
        <begin position="396"/>
        <end position="413"/>
    </location>
</feature>
<evidence type="ECO:0000256" key="10">
    <source>
        <dbReference type="ARBA" id="ARBA00023136"/>
    </source>
</evidence>
<dbReference type="Proteomes" id="UP000683360">
    <property type="component" value="Unassembled WGS sequence"/>
</dbReference>
<evidence type="ECO:0000259" key="13">
    <source>
        <dbReference type="PROSITE" id="PS50097"/>
    </source>
</evidence>
<dbReference type="GO" id="GO:0001508">
    <property type="term" value="P:action potential"/>
    <property type="evidence" value="ECO:0007669"/>
    <property type="project" value="TreeGrafter"/>
</dbReference>
<dbReference type="PROSITE" id="PS50097">
    <property type="entry name" value="BTB"/>
    <property type="match status" value="1"/>
</dbReference>
<dbReference type="AlphaFoldDB" id="A0A8S3TSM5"/>
<evidence type="ECO:0000256" key="1">
    <source>
        <dbReference type="ARBA" id="ARBA00004141"/>
    </source>
</evidence>
<evidence type="ECO:0000256" key="12">
    <source>
        <dbReference type="SAM" id="Phobius"/>
    </source>
</evidence>